<dbReference type="InterPro" id="IPR002347">
    <property type="entry name" value="SDR_fam"/>
</dbReference>
<dbReference type="PRINTS" id="PR00081">
    <property type="entry name" value="GDHRDH"/>
</dbReference>
<dbReference type="PANTHER" id="PTHR44196:SF1">
    <property type="entry name" value="DEHYDROGENASE_REDUCTASE SDR FAMILY MEMBER 7B"/>
    <property type="match status" value="1"/>
</dbReference>
<protein>
    <submittedName>
        <fullName evidence="4">Short-chain dehydrogenase</fullName>
    </submittedName>
</protein>
<dbReference type="InterPro" id="IPR020904">
    <property type="entry name" value="Sc_DH/Rdtase_CS"/>
</dbReference>
<name>A0A1B4FR03_9BURK</name>
<dbReference type="SMART" id="SM00822">
    <property type="entry name" value="PKS_KR"/>
    <property type="match status" value="1"/>
</dbReference>
<sequence length="248" mass="26089">MSMRRGTVLVTGASRGVGLAIAEALARRGYDLALWARSAPDLDAIARRLDATGCRVRATAVDVGDAGAVDAAGRALRAQDAVLAGVVVNAGCGRWARIADTTPDEWRRTLRTNLDGAFHTLKACVPLLTAAHPLIVGMMSDASVWPFAERGAYCASKAGLYQFFDVARQELRERGIRMTAVLPSRIDTHFQGGHASAAPGSRPGALDAADVATIVADLFDGPPHIEIRELRVTAFASSFGPFPGGNPA</sequence>
<evidence type="ECO:0000256" key="2">
    <source>
        <dbReference type="ARBA" id="ARBA00023002"/>
    </source>
</evidence>
<dbReference type="Pfam" id="PF00106">
    <property type="entry name" value="adh_short"/>
    <property type="match status" value="1"/>
</dbReference>
<dbReference type="InterPro" id="IPR036291">
    <property type="entry name" value="NAD(P)-bd_dom_sf"/>
</dbReference>
<dbReference type="PANTHER" id="PTHR44196">
    <property type="entry name" value="DEHYDROGENASE/REDUCTASE SDR FAMILY MEMBER 7B"/>
    <property type="match status" value="1"/>
</dbReference>
<proteinExistence type="inferred from homology"/>
<dbReference type="RefSeq" id="WP_066486193.1">
    <property type="nucleotide sequence ID" value="NZ_CP013388.1"/>
</dbReference>
<dbReference type="InterPro" id="IPR057326">
    <property type="entry name" value="KR_dom"/>
</dbReference>
<accession>A0A1B4FR03</accession>
<comment type="similarity">
    <text evidence="1">Belongs to the short-chain dehydrogenases/reductases (SDR) family.</text>
</comment>
<keyword evidence="2" id="KW-0560">Oxidoreductase</keyword>
<evidence type="ECO:0000313" key="4">
    <source>
        <dbReference type="EMBL" id="AOJ06096.1"/>
    </source>
</evidence>
<evidence type="ECO:0000259" key="3">
    <source>
        <dbReference type="SMART" id="SM00822"/>
    </source>
</evidence>
<evidence type="ECO:0000313" key="5">
    <source>
        <dbReference type="Proteomes" id="UP000067711"/>
    </source>
</evidence>
<reference evidence="4 5" key="1">
    <citation type="submission" date="2015-12" db="EMBL/GenBank/DDBJ databases">
        <title>Diversity of Burkholderia near neighbor genomes.</title>
        <authorList>
            <person name="Sahl J."/>
            <person name="Wagner D."/>
            <person name="Keim P."/>
        </authorList>
    </citation>
    <scope>NUCLEOTIDE SEQUENCE [LARGE SCALE GENOMIC DNA]</scope>
    <source>
        <strain evidence="4 5">BDU8</strain>
    </source>
</reference>
<feature type="domain" description="Ketoreductase" evidence="3">
    <location>
        <begin position="6"/>
        <end position="189"/>
    </location>
</feature>
<dbReference type="PROSITE" id="PS00061">
    <property type="entry name" value="ADH_SHORT"/>
    <property type="match status" value="1"/>
</dbReference>
<dbReference type="GO" id="GO:0016491">
    <property type="term" value="F:oxidoreductase activity"/>
    <property type="evidence" value="ECO:0007669"/>
    <property type="project" value="UniProtKB-KW"/>
</dbReference>
<dbReference type="AlphaFoldDB" id="A0A1B4FR03"/>
<dbReference type="SUPFAM" id="SSF51735">
    <property type="entry name" value="NAD(P)-binding Rossmann-fold domains"/>
    <property type="match status" value="1"/>
</dbReference>
<dbReference type="Proteomes" id="UP000067711">
    <property type="component" value="Chromosome 2"/>
</dbReference>
<dbReference type="EMBL" id="CP013388">
    <property type="protein sequence ID" value="AOJ06096.1"/>
    <property type="molecule type" value="Genomic_DNA"/>
</dbReference>
<dbReference type="GO" id="GO:0016020">
    <property type="term" value="C:membrane"/>
    <property type="evidence" value="ECO:0007669"/>
    <property type="project" value="TreeGrafter"/>
</dbReference>
<gene>
    <name evidence="4" type="ORF">WS71_01200</name>
</gene>
<organism evidence="4 5">
    <name type="scientific">Burkholderia mayonis</name>
    <dbReference type="NCBI Taxonomy" id="1385591"/>
    <lineage>
        <taxon>Bacteria</taxon>
        <taxon>Pseudomonadati</taxon>
        <taxon>Pseudomonadota</taxon>
        <taxon>Betaproteobacteria</taxon>
        <taxon>Burkholderiales</taxon>
        <taxon>Burkholderiaceae</taxon>
        <taxon>Burkholderia</taxon>
        <taxon>pseudomallei group</taxon>
    </lineage>
</organism>
<evidence type="ECO:0000256" key="1">
    <source>
        <dbReference type="ARBA" id="ARBA00006484"/>
    </source>
</evidence>
<dbReference type="CDD" id="cd05233">
    <property type="entry name" value="SDR_c"/>
    <property type="match status" value="1"/>
</dbReference>
<dbReference type="Gene3D" id="3.40.50.720">
    <property type="entry name" value="NAD(P)-binding Rossmann-like Domain"/>
    <property type="match status" value="1"/>
</dbReference>